<evidence type="ECO:0000313" key="2">
    <source>
        <dbReference type="Proteomes" id="UP001187192"/>
    </source>
</evidence>
<organism evidence="1 2">
    <name type="scientific">Ficus carica</name>
    <name type="common">Common fig</name>
    <dbReference type="NCBI Taxonomy" id="3494"/>
    <lineage>
        <taxon>Eukaryota</taxon>
        <taxon>Viridiplantae</taxon>
        <taxon>Streptophyta</taxon>
        <taxon>Embryophyta</taxon>
        <taxon>Tracheophyta</taxon>
        <taxon>Spermatophyta</taxon>
        <taxon>Magnoliopsida</taxon>
        <taxon>eudicotyledons</taxon>
        <taxon>Gunneridae</taxon>
        <taxon>Pentapetalae</taxon>
        <taxon>rosids</taxon>
        <taxon>fabids</taxon>
        <taxon>Rosales</taxon>
        <taxon>Moraceae</taxon>
        <taxon>Ficeae</taxon>
        <taxon>Ficus</taxon>
    </lineage>
</organism>
<keyword evidence="2" id="KW-1185">Reference proteome</keyword>
<gene>
    <name evidence="1" type="ORF">TIFTF001_052920</name>
</gene>
<dbReference type="AlphaFoldDB" id="A0AA88JFS1"/>
<accession>A0AA88JFS1</accession>
<dbReference type="Proteomes" id="UP001187192">
    <property type="component" value="Unassembled WGS sequence"/>
</dbReference>
<protein>
    <submittedName>
        <fullName evidence="1">Uncharacterized protein</fullName>
    </submittedName>
</protein>
<dbReference type="EMBL" id="BTGU01011753">
    <property type="protein sequence ID" value="GMN72814.1"/>
    <property type="molecule type" value="Genomic_DNA"/>
</dbReference>
<comment type="caution">
    <text evidence="1">The sequence shown here is derived from an EMBL/GenBank/DDBJ whole genome shotgun (WGS) entry which is preliminary data.</text>
</comment>
<evidence type="ECO:0000313" key="1">
    <source>
        <dbReference type="EMBL" id="GMN72814.1"/>
    </source>
</evidence>
<proteinExistence type="predicted"/>
<sequence length="94" mass="10674">MLQKTQGELSKLMDSDLSITGVMVSAVRKPPSHYMMSEIPHRFATDYGDFAAAFLYYESVCYSKAAINSEDTVDFKFGSRELDLFVGLRKFNEE</sequence>
<reference evidence="1" key="1">
    <citation type="submission" date="2023-07" db="EMBL/GenBank/DDBJ databases">
        <title>draft genome sequence of fig (Ficus carica).</title>
        <authorList>
            <person name="Takahashi T."/>
            <person name="Nishimura K."/>
        </authorList>
    </citation>
    <scope>NUCLEOTIDE SEQUENCE</scope>
</reference>
<name>A0AA88JFS1_FICCA</name>